<sequence length="189" mass="19665">MKKILILAAAACLLLSACGQAAPAAEPSPGQSEAAETAGILSDFSTTDLDGNAADESIFAEYKLTMVNIWATFCGPCISEMPELGELASEYADKGMRVVGLVTDVMDSEGALDEAQLQLARDIVSETGADYLHIVPGEGLYGLLSQVSGVPTTLFVDSQGKQVGTAYVGANDLDGWKTIADELLEGLEA</sequence>
<dbReference type="PANTHER" id="PTHR42852:SF13">
    <property type="entry name" value="PROTEIN DIPZ"/>
    <property type="match status" value="1"/>
</dbReference>
<dbReference type="GO" id="GO:0016491">
    <property type="term" value="F:oxidoreductase activity"/>
    <property type="evidence" value="ECO:0007669"/>
    <property type="project" value="InterPro"/>
</dbReference>
<dbReference type="SUPFAM" id="SSF52833">
    <property type="entry name" value="Thioredoxin-like"/>
    <property type="match status" value="1"/>
</dbReference>
<evidence type="ECO:0000313" key="3">
    <source>
        <dbReference type="EMBL" id="HIR55303.1"/>
    </source>
</evidence>
<dbReference type="Gene3D" id="3.40.30.10">
    <property type="entry name" value="Glutaredoxin"/>
    <property type="match status" value="1"/>
</dbReference>
<proteinExistence type="predicted"/>
<reference evidence="3" key="2">
    <citation type="journal article" date="2021" name="PeerJ">
        <title>Extensive microbial diversity within the chicken gut microbiome revealed by metagenomics and culture.</title>
        <authorList>
            <person name="Gilroy R."/>
            <person name="Ravi A."/>
            <person name="Getino M."/>
            <person name="Pursley I."/>
            <person name="Horton D.L."/>
            <person name="Alikhan N.F."/>
            <person name="Baker D."/>
            <person name="Gharbi K."/>
            <person name="Hall N."/>
            <person name="Watson M."/>
            <person name="Adriaenssens E.M."/>
            <person name="Foster-Nyarko E."/>
            <person name="Jarju S."/>
            <person name="Secka A."/>
            <person name="Antonio M."/>
            <person name="Oren A."/>
            <person name="Chaudhuri R.R."/>
            <person name="La Ragione R."/>
            <person name="Hildebrand F."/>
            <person name="Pallen M.J."/>
        </authorList>
    </citation>
    <scope>NUCLEOTIDE SEQUENCE</scope>
    <source>
        <strain evidence="3">ChiGjej3B3-7149</strain>
    </source>
</reference>
<feature type="domain" description="Thioredoxin" evidence="2">
    <location>
        <begin position="35"/>
        <end position="185"/>
    </location>
</feature>
<dbReference type="PROSITE" id="PS51352">
    <property type="entry name" value="THIOREDOXIN_2"/>
    <property type="match status" value="1"/>
</dbReference>
<dbReference type="InterPro" id="IPR013740">
    <property type="entry name" value="Redoxin"/>
</dbReference>
<name>A0A9D1DM34_9FIRM</name>
<gene>
    <name evidence="3" type="ORF">IAD36_06915</name>
</gene>
<evidence type="ECO:0000256" key="1">
    <source>
        <dbReference type="SAM" id="SignalP"/>
    </source>
</evidence>
<dbReference type="AlphaFoldDB" id="A0A9D1DM34"/>
<keyword evidence="1" id="KW-0732">Signal</keyword>
<dbReference type="Proteomes" id="UP000824238">
    <property type="component" value="Unassembled WGS sequence"/>
</dbReference>
<evidence type="ECO:0000259" key="2">
    <source>
        <dbReference type="PROSITE" id="PS51352"/>
    </source>
</evidence>
<dbReference type="CDD" id="cd02966">
    <property type="entry name" value="TlpA_like_family"/>
    <property type="match status" value="1"/>
</dbReference>
<dbReference type="Pfam" id="PF08534">
    <property type="entry name" value="Redoxin"/>
    <property type="match status" value="1"/>
</dbReference>
<feature type="signal peptide" evidence="1">
    <location>
        <begin position="1"/>
        <end position="21"/>
    </location>
</feature>
<comment type="caution">
    <text evidence="3">The sequence shown here is derived from an EMBL/GenBank/DDBJ whole genome shotgun (WGS) entry which is preliminary data.</text>
</comment>
<accession>A0A9D1DM34</accession>
<dbReference type="InterPro" id="IPR036249">
    <property type="entry name" value="Thioredoxin-like_sf"/>
</dbReference>
<dbReference type="InterPro" id="IPR013766">
    <property type="entry name" value="Thioredoxin_domain"/>
</dbReference>
<protein>
    <submittedName>
        <fullName evidence="3">TlpA family protein disulfide reductase</fullName>
    </submittedName>
</protein>
<dbReference type="InterPro" id="IPR050553">
    <property type="entry name" value="Thioredoxin_ResA/DsbE_sf"/>
</dbReference>
<feature type="chain" id="PRO_5039330073" evidence="1">
    <location>
        <begin position="22"/>
        <end position="189"/>
    </location>
</feature>
<dbReference type="PROSITE" id="PS51257">
    <property type="entry name" value="PROKAR_LIPOPROTEIN"/>
    <property type="match status" value="1"/>
</dbReference>
<evidence type="ECO:0000313" key="4">
    <source>
        <dbReference type="Proteomes" id="UP000824238"/>
    </source>
</evidence>
<dbReference type="PANTHER" id="PTHR42852">
    <property type="entry name" value="THIOL:DISULFIDE INTERCHANGE PROTEIN DSBE"/>
    <property type="match status" value="1"/>
</dbReference>
<reference evidence="3" key="1">
    <citation type="submission" date="2020-10" db="EMBL/GenBank/DDBJ databases">
        <authorList>
            <person name="Gilroy R."/>
        </authorList>
    </citation>
    <scope>NUCLEOTIDE SEQUENCE</scope>
    <source>
        <strain evidence="3">ChiGjej3B3-7149</strain>
    </source>
</reference>
<organism evidence="3 4">
    <name type="scientific">Candidatus Scatomorpha intestinigallinarum</name>
    <dbReference type="NCBI Taxonomy" id="2840923"/>
    <lineage>
        <taxon>Bacteria</taxon>
        <taxon>Bacillati</taxon>
        <taxon>Bacillota</taxon>
        <taxon>Clostridia</taxon>
        <taxon>Eubacteriales</taxon>
        <taxon>Candidatus Scatomorpha</taxon>
    </lineage>
</organism>
<dbReference type="EMBL" id="DVHH01000165">
    <property type="protein sequence ID" value="HIR55303.1"/>
    <property type="molecule type" value="Genomic_DNA"/>
</dbReference>